<evidence type="ECO:0000313" key="2">
    <source>
        <dbReference type="EMBL" id="QIS11300.1"/>
    </source>
</evidence>
<dbReference type="PANTHER" id="PTHR40254">
    <property type="entry name" value="BLR0577 PROTEIN"/>
    <property type="match status" value="1"/>
</dbReference>
<dbReference type="EMBL" id="CP046172">
    <property type="protein sequence ID" value="QIS11300.1"/>
    <property type="molecule type" value="Genomic_DNA"/>
</dbReference>
<feature type="domain" description="FAD-dependent urate hydroxylase HpyO/Asp monooxygenase CreE-like FAD/NAD(P)-binding" evidence="1">
    <location>
        <begin position="13"/>
        <end position="160"/>
    </location>
</feature>
<name>A0A6G9YDU4_9NOCA</name>
<accession>A0A6G9YDU4</accession>
<proteinExistence type="predicted"/>
<evidence type="ECO:0000313" key="3">
    <source>
        <dbReference type="Proteomes" id="UP000503540"/>
    </source>
</evidence>
<protein>
    <recommendedName>
        <fullName evidence="1">FAD-dependent urate hydroxylase HpyO/Asp monooxygenase CreE-like FAD/NAD(P)-binding domain-containing protein</fullName>
    </recommendedName>
</protein>
<dbReference type="Gene3D" id="3.50.50.60">
    <property type="entry name" value="FAD/NAD(P)-binding domain"/>
    <property type="match status" value="1"/>
</dbReference>
<dbReference type="KEGG" id="nah:F5544_17120"/>
<dbReference type="InterPro" id="IPR052189">
    <property type="entry name" value="L-asp_N-monooxygenase_NS-form"/>
</dbReference>
<dbReference type="AlphaFoldDB" id="A0A6G9YDU4"/>
<keyword evidence="3" id="KW-1185">Reference proteome</keyword>
<dbReference type="SUPFAM" id="SSF51905">
    <property type="entry name" value="FAD/NAD(P)-binding domain"/>
    <property type="match status" value="1"/>
</dbReference>
<dbReference type="PANTHER" id="PTHR40254:SF1">
    <property type="entry name" value="BLR0577 PROTEIN"/>
    <property type="match status" value="1"/>
</dbReference>
<evidence type="ECO:0000259" key="1">
    <source>
        <dbReference type="Pfam" id="PF13454"/>
    </source>
</evidence>
<dbReference type="RefSeq" id="WP_167474142.1">
    <property type="nucleotide sequence ID" value="NZ_CP046172.1"/>
</dbReference>
<dbReference type="InterPro" id="IPR036188">
    <property type="entry name" value="FAD/NAD-bd_sf"/>
</dbReference>
<dbReference type="Proteomes" id="UP000503540">
    <property type="component" value="Chromosome"/>
</dbReference>
<reference evidence="2 3" key="1">
    <citation type="journal article" date="2019" name="ACS Chem. Biol.">
        <title>Identification and Mobilization of a Cryptic Antibiotic Biosynthesis Gene Locus from a Human-Pathogenic Nocardia Isolate.</title>
        <authorList>
            <person name="Herisse M."/>
            <person name="Ishida K."/>
            <person name="Porter J.L."/>
            <person name="Howden B."/>
            <person name="Hertweck C."/>
            <person name="Stinear T.P."/>
            <person name="Pidot S.J."/>
        </authorList>
    </citation>
    <scope>NUCLEOTIDE SEQUENCE [LARGE SCALE GENOMIC DNA]</scope>
    <source>
        <strain evidence="2 3">AUSMDU00012717</strain>
    </source>
</reference>
<dbReference type="Pfam" id="PF13454">
    <property type="entry name" value="NAD_binding_9"/>
    <property type="match status" value="1"/>
</dbReference>
<gene>
    <name evidence="2" type="ORF">F5544_17120</name>
</gene>
<organism evidence="2 3">
    <name type="scientific">Nocardia arthritidis</name>
    <dbReference type="NCBI Taxonomy" id="228602"/>
    <lineage>
        <taxon>Bacteria</taxon>
        <taxon>Bacillati</taxon>
        <taxon>Actinomycetota</taxon>
        <taxon>Actinomycetes</taxon>
        <taxon>Mycobacteriales</taxon>
        <taxon>Nocardiaceae</taxon>
        <taxon>Nocardia</taxon>
    </lineage>
</organism>
<dbReference type="InterPro" id="IPR038732">
    <property type="entry name" value="HpyO/CreE_NAD-binding"/>
</dbReference>
<sequence length="491" mass="51912">MTTVAVAAVIVQIGRGPTGTALARQLLPTLPPGTRYVVIDRDPGAPHLPFGTPEPTHLLNTRAAKSSLNLGDTEEFQRWLTALAAATGGSVPEFPARALFGRYVRDMFDQAVRQAVSAGVEVDVVSDDAVGIEQFGTRWQIRCRSGRIFGADRVVVCTGMLPQSDPYPGIAGHEGYFDDPWRLPSLPEHAAVAVLGTRLTAIDTLLTLTARGHTGPVLLASRTGRLPRLRGPETVAPVPNVELCMRRAADSGTLRLADFGRALMADIEAASAAPPDWSQVRGGPTTRAQLAAELAEVEAGAERGWQQVVNGASPLLLPAWQLLAAADRAEFFAEWLTPLLVHGAPIPAVTARRVLAELDARRLRVLGGLHEIRCCDGRFEVHTADRVDVVDVVINATGAGTDEAALRREPMLAGLLDSGLLTPHPQGGVRIDVSTFEPLDAGGAPVRGLHVAGDLVRGAVLVTNDVIALSFQATLVATAMSAKTEAGVNIS</sequence>